<protein>
    <submittedName>
        <fullName evidence="1">Uncharacterized protein</fullName>
    </submittedName>
</protein>
<dbReference type="AlphaFoldDB" id="U5BT15"/>
<proteinExistence type="predicted"/>
<name>U5BT15_9BACT</name>
<accession>U5BT15</accession>
<dbReference type="EMBL" id="AWXR01000083">
    <property type="protein sequence ID" value="ERM80674.1"/>
    <property type="molecule type" value="Genomic_DNA"/>
</dbReference>
<gene>
    <name evidence="1" type="ORF">P872_12475</name>
</gene>
<comment type="caution">
    <text evidence="1">The sequence shown here is derived from an EMBL/GenBank/DDBJ whole genome shotgun (WGS) entry which is preliminary data.</text>
</comment>
<evidence type="ECO:0000313" key="2">
    <source>
        <dbReference type="Proteomes" id="UP000016843"/>
    </source>
</evidence>
<evidence type="ECO:0000313" key="1">
    <source>
        <dbReference type="EMBL" id="ERM80674.1"/>
    </source>
</evidence>
<sequence length="29" mass="3504">MLKDYFWVRFFPVGPNDLFPSLHFKTDGE</sequence>
<reference evidence="1 2" key="1">
    <citation type="journal article" date="2013" name="Genome Announc.">
        <title>Draft Genome Sequence of the Psychrophilic and Alkaliphilic Rhodonellum psychrophilum Strain GCM71T.</title>
        <authorList>
            <person name="Hauptmann A.L."/>
            <person name="Glaring M.A."/>
            <person name="Hallin P.F."/>
            <person name="Prieme A."/>
            <person name="Stougaard P."/>
        </authorList>
    </citation>
    <scope>NUCLEOTIDE SEQUENCE [LARGE SCALE GENOMIC DNA]</scope>
    <source>
        <strain evidence="1 2">GCM71</strain>
    </source>
</reference>
<keyword evidence="2" id="KW-1185">Reference proteome</keyword>
<organism evidence="1 2">
    <name type="scientific">Rhodonellum psychrophilum GCM71 = DSM 17998</name>
    <dbReference type="NCBI Taxonomy" id="1123057"/>
    <lineage>
        <taxon>Bacteria</taxon>
        <taxon>Pseudomonadati</taxon>
        <taxon>Bacteroidota</taxon>
        <taxon>Cytophagia</taxon>
        <taxon>Cytophagales</taxon>
        <taxon>Cytophagaceae</taxon>
        <taxon>Rhodonellum</taxon>
    </lineage>
</organism>
<dbReference type="Proteomes" id="UP000016843">
    <property type="component" value="Unassembled WGS sequence"/>
</dbReference>